<feature type="signal peptide" evidence="1">
    <location>
        <begin position="1"/>
        <end position="20"/>
    </location>
</feature>
<evidence type="ECO:0000313" key="2">
    <source>
        <dbReference type="EMBL" id="TWF40739.1"/>
    </source>
</evidence>
<feature type="chain" id="PRO_5021712289" evidence="1">
    <location>
        <begin position="21"/>
        <end position="338"/>
    </location>
</feature>
<gene>
    <name evidence="2" type="ORF">FHW36_104423</name>
</gene>
<evidence type="ECO:0000256" key="1">
    <source>
        <dbReference type="SAM" id="SignalP"/>
    </source>
</evidence>
<dbReference type="PANTHER" id="PTHR37489">
    <property type="entry name" value="DUF3500 DOMAIN-CONTAINING PROTEIN"/>
    <property type="match status" value="1"/>
</dbReference>
<sequence length="338" mass="37724">MHRCFLLLVMAILLPAVVPAQNMAERATHFIRLLSPEQQSQALFPFDTSERYHFSYIPRDDRKGIAVKALNTAQREALMALLGTALSAATVKKVNDIMQLELILKELEHRAANDTYRDPGKYYVTIFGIPGANTTWGWRFEGHHVAFNFSADKNELVAATPAFLGSNPAVVPDGADKGQEILREETVRGFTLIQALTTAEREKALIATAAPAEIITGASRQAMIAHPAGIHYSDMSAANQQLLLALISVYVHRYTKLFADDMLKEIQQAGLDQLSFAWAGSTERIPGKPYYYRIQGPTLIIEYDNTQNNANHVHTVVRDLKRDFGGDVLLEHYRDAHH</sequence>
<name>A0A561PRJ8_9BACT</name>
<dbReference type="PANTHER" id="PTHR37489:SF1">
    <property type="entry name" value="DUF3500 DOMAIN-CONTAINING PROTEIN"/>
    <property type="match status" value="1"/>
</dbReference>
<dbReference type="AlphaFoldDB" id="A0A561PRJ8"/>
<dbReference type="Proteomes" id="UP000320811">
    <property type="component" value="Unassembled WGS sequence"/>
</dbReference>
<reference evidence="2 3" key="1">
    <citation type="submission" date="2019-06" db="EMBL/GenBank/DDBJ databases">
        <title>Sorghum-associated microbial communities from plants grown in Nebraska, USA.</title>
        <authorList>
            <person name="Schachtman D."/>
        </authorList>
    </citation>
    <scope>NUCLEOTIDE SEQUENCE [LARGE SCALE GENOMIC DNA]</scope>
    <source>
        <strain evidence="2 3">1209</strain>
    </source>
</reference>
<comment type="caution">
    <text evidence="2">The sequence shown here is derived from an EMBL/GenBank/DDBJ whole genome shotgun (WGS) entry which is preliminary data.</text>
</comment>
<protein>
    <submittedName>
        <fullName evidence="2">Uncharacterized protein DUF3500</fullName>
    </submittedName>
</protein>
<dbReference type="RefSeq" id="WP_186452489.1">
    <property type="nucleotide sequence ID" value="NZ_VIWO01000004.1"/>
</dbReference>
<evidence type="ECO:0000313" key="3">
    <source>
        <dbReference type="Proteomes" id="UP000320811"/>
    </source>
</evidence>
<dbReference type="InterPro" id="IPR021889">
    <property type="entry name" value="DUF3500"/>
</dbReference>
<keyword evidence="1" id="KW-0732">Signal</keyword>
<proteinExistence type="predicted"/>
<accession>A0A561PRJ8</accession>
<organism evidence="2 3">
    <name type="scientific">Chitinophaga polysaccharea</name>
    <dbReference type="NCBI Taxonomy" id="1293035"/>
    <lineage>
        <taxon>Bacteria</taxon>
        <taxon>Pseudomonadati</taxon>
        <taxon>Bacteroidota</taxon>
        <taxon>Chitinophagia</taxon>
        <taxon>Chitinophagales</taxon>
        <taxon>Chitinophagaceae</taxon>
        <taxon>Chitinophaga</taxon>
    </lineage>
</organism>
<dbReference type="EMBL" id="VIWO01000004">
    <property type="protein sequence ID" value="TWF40739.1"/>
    <property type="molecule type" value="Genomic_DNA"/>
</dbReference>
<keyword evidence="3" id="KW-1185">Reference proteome</keyword>
<dbReference type="Pfam" id="PF12006">
    <property type="entry name" value="DUF3500"/>
    <property type="match status" value="1"/>
</dbReference>